<dbReference type="GO" id="GO:0030001">
    <property type="term" value="P:metal ion transport"/>
    <property type="evidence" value="ECO:0007669"/>
    <property type="project" value="InterPro"/>
</dbReference>
<accession>A0A7Y9E5K2</accession>
<gene>
    <name evidence="4" type="ORF">BJZ21_001480</name>
</gene>
<dbReference type="PANTHER" id="PTHR42953">
    <property type="entry name" value="HIGH-AFFINITY ZINC UPTAKE SYSTEM PROTEIN ZNUA-RELATED"/>
    <property type="match status" value="1"/>
</dbReference>
<reference evidence="4 5" key="1">
    <citation type="submission" date="2020-07" db="EMBL/GenBank/DDBJ databases">
        <title>Sequencing the genomes of 1000 actinobacteria strains.</title>
        <authorList>
            <person name="Klenk H.-P."/>
        </authorList>
    </citation>
    <scope>NUCLEOTIDE SEQUENCE [LARGE SCALE GENOMIC DNA]</scope>
    <source>
        <strain evidence="4 5">DSM 21350</strain>
    </source>
</reference>
<comment type="caution">
    <text evidence="4">The sequence shown here is derived from an EMBL/GenBank/DDBJ whole genome shotgun (WGS) entry which is preliminary data.</text>
</comment>
<dbReference type="PROSITE" id="PS51257">
    <property type="entry name" value="PROKAR_LIPOPROTEIN"/>
    <property type="match status" value="1"/>
</dbReference>
<dbReference type="GO" id="GO:0046872">
    <property type="term" value="F:metal ion binding"/>
    <property type="evidence" value="ECO:0007669"/>
    <property type="project" value="InterPro"/>
</dbReference>
<proteinExistence type="inferred from homology"/>
<dbReference type="InterPro" id="IPR050492">
    <property type="entry name" value="Bact_metal-bind_prot9"/>
</dbReference>
<organism evidence="4 5">
    <name type="scientific">Nocardioides panaciterrulae</name>
    <dbReference type="NCBI Taxonomy" id="661492"/>
    <lineage>
        <taxon>Bacteria</taxon>
        <taxon>Bacillati</taxon>
        <taxon>Actinomycetota</taxon>
        <taxon>Actinomycetes</taxon>
        <taxon>Propionibacteriales</taxon>
        <taxon>Nocardioidaceae</taxon>
        <taxon>Nocardioides</taxon>
    </lineage>
</organism>
<keyword evidence="5" id="KW-1185">Reference proteome</keyword>
<dbReference type="PANTHER" id="PTHR42953:SF3">
    <property type="entry name" value="HIGH-AFFINITY ZINC UPTAKE SYSTEM PROTEIN ZNUA"/>
    <property type="match status" value="1"/>
</dbReference>
<dbReference type="EMBL" id="JACCBG010000001">
    <property type="protein sequence ID" value="NYD41397.1"/>
    <property type="molecule type" value="Genomic_DNA"/>
</dbReference>
<comment type="similarity">
    <text evidence="1">Belongs to the bacterial solute-binding protein 9 family.</text>
</comment>
<keyword evidence="2" id="KW-0813">Transport</keyword>
<evidence type="ECO:0000256" key="2">
    <source>
        <dbReference type="ARBA" id="ARBA00022448"/>
    </source>
</evidence>
<keyword evidence="3" id="KW-0732">Signal</keyword>
<dbReference type="Gene3D" id="3.40.50.1980">
    <property type="entry name" value="Nitrogenase molybdenum iron protein domain"/>
    <property type="match status" value="2"/>
</dbReference>
<evidence type="ECO:0000313" key="5">
    <source>
        <dbReference type="Proteomes" id="UP000535511"/>
    </source>
</evidence>
<evidence type="ECO:0000313" key="4">
    <source>
        <dbReference type="EMBL" id="NYD41397.1"/>
    </source>
</evidence>
<dbReference type="RefSeq" id="WP_179663151.1">
    <property type="nucleotide sequence ID" value="NZ_JACCBG010000001.1"/>
</dbReference>
<dbReference type="InterPro" id="IPR006127">
    <property type="entry name" value="ZnuA-like"/>
</dbReference>
<name>A0A7Y9E5K2_9ACTN</name>
<dbReference type="Pfam" id="PF01297">
    <property type="entry name" value="ZnuA"/>
    <property type="match status" value="1"/>
</dbReference>
<sequence>MTSWARRIAGAVTGLLVAPLLGACGHLGTAWEQPTVVASFYPLAFVARQVVGNHERVVDLTHPGQEPHEIELTVGQTADVVDADVVLYEQGLQPAVASAVAENRTGPTVDAAVSGGPLRAGDPHFWLDPVRLARVTEAFSREMARVDPAHAADYRRRGHDLERRLHRLDEQYRRRLAHCARRTIVVSHDAFGYLGRRYGLHVVAINGLSPDAEPSPAHLRQLHDLIRTDHITTVFSEALASPVLADTLAHDLGIRTAVLDPIEGLTDATADQDYLSLMRRNLAAIQEANHCD</sequence>
<dbReference type="AlphaFoldDB" id="A0A7Y9E5K2"/>
<dbReference type="SUPFAM" id="SSF53807">
    <property type="entry name" value="Helical backbone' metal receptor"/>
    <property type="match status" value="1"/>
</dbReference>
<evidence type="ECO:0000256" key="3">
    <source>
        <dbReference type="ARBA" id="ARBA00022729"/>
    </source>
</evidence>
<protein>
    <submittedName>
        <fullName evidence="4">Zinc transport system substrate-binding protein</fullName>
    </submittedName>
</protein>
<evidence type="ECO:0000256" key="1">
    <source>
        <dbReference type="ARBA" id="ARBA00011028"/>
    </source>
</evidence>
<dbReference type="Proteomes" id="UP000535511">
    <property type="component" value="Unassembled WGS sequence"/>
</dbReference>